<dbReference type="AlphaFoldDB" id="A0A979FGF9"/>
<dbReference type="OMA" id="WINIPLM"/>
<evidence type="ECO:0000256" key="7">
    <source>
        <dbReference type="ARBA" id="ARBA00022618"/>
    </source>
</evidence>
<protein>
    <recommendedName>
        <fullName evidence="4">Condensin complex subunit 2</fullName>
    </recommendedName>
</protein>
<dbReference type="Pfam" id="PF05786">
    <property type="entry name" value="Cnd2"/>
    <property type="match status" value="1"/>
</dbReference>
<dbReference type="InterPro" id="IPR022816">
    <property type="entry name" value="Condensin_barren_su2"/>
</dbReference>
<dbReference type="GO" id="GO:0003682">
    <property type="term" value="F:chromatin binding"/>
    <property type="evidence" value="ECO:0007669"/>
    <property type="project" value="TreeGrafter"/>
</dbReference>
<dbReference type="GO" id="GO:0007076">
    <property type="term" value="P:mitotic chromosome condensation"/>
    <property type="evidence" value="ECO:0007669"/>
    <property type="project" value="InterPro"/>
</dbReference>
<keyword evidence="9" id="KW-0226">DNA condensation</keyword>
<dbReference type="GO" id="GO:0051301">
    <property type="term" value="P:cell division"/>
    <property type="evidence" value="ECO:0007669"/>
    <property type="project" value="UniProtKB-KW"/>
</dbReference>
<reference evidence="13" key="1">
    <citation type="submission" date="2025-08" db="UniProtKB">
        <authorList>
            <consortium name="RefSeq"/>
        </authorList>
    </citation>
    <scope>IDENTIFICATION</scope>
    <source>
        <tissue evidence="13">Whole organism</tissue>
    </source>
</reference>
<dbReference type="GO" id="GO:0000796">
    <property type="term" value="C:condensin complex"/>
    <property type="evidence" value="ECO:0007669"/>
    <property type="project" value="InterPro"/>
</dbReference>
<dbReference type="GeneID" id="108673617"/>
<evidence type="ECO:0000256" key="10">
    <source>
        <dbReference type="ARBA" id="ARBA00023306"/>
    </source>
</evidence>
<feature type="region of interest" description="Disordered" evidence="11">
    <location>
        <begin position="245"/>
        <end position="287"/>
    </location>
</feature>
<evidence type="ECO:0000256" key="3">
    <source>
        <dbReference type="ARBA" id="ARBA00009471"/>
    </source>
</evidence>
<keyword evidence="12" id="KW-1185">Reference proteome</keyword>
<evidence type="ECO:0000313" key="12">
    <source>
        <dbReference type="Proteomes" id="UP000694843"/>
    </source>
</evidence>
<evidence type="ECO:0000256" key="8">
    <source>
        <dbReference type="ARBA" id="ARBA00022776"/>
    </source>
</evidence>
<dbReference type="RefSeq" id="XP_047736013.1">
    <property type="nucleotide sequence ID" value="XM_047880057.1"/>
</dbReference>
<dbReference type="OrthoDB" id="362021at2759"/>
<dbReference type="PANTHER" id="PTHR13108:SF9">
    <property type="entry name" value="CONDENSIN COMPLEX SUBUNIT 2"/>
    <property type="match status" value="1"/>
</dbReference>
<evidence type="ECO:0000256" key="9">
    <source>
        <dbReference type="ARBA" id="ARBA00023067"/>
    </source>
</evidence>
<keyword evidence="8" id="KW-0498">Mitosis</keyword>
<name>A0A979FGF9_HYAAZ</name>
<evidence type="ECO:0000256" key="4">
    <source>
        <dbReference type="ARBA" id="ARBA00016065"/>
    </source>
</evidence>
<keyword evidence="10" id="KW-0131">Cell cycle</keyword>
<evidence type="ECO:0000313" key="13">
    <source>
        <dbReference type="RefSeq" id="XP_047736013.1"/>
    </source>
</evidence>
<evidence type="ECO:0000256" key="2">
    <source>
        <dbReference type="ARBA" id="ARBA00004496"/>
    </source>
</evidence>
<dbReference type="GO" id="GO:0005737">
    <property type="term" value="C:cytoplasm"/>
    <property type="evidence" value="ECO:0007669"/>
    <property type="project" value="UniProtKB-SubCell"/>
</dbReference>
<comment type="subcellular location">
    <subcellularLocation>
        <location evidence="1">Chromosome</location>
    </subcellularLocation>
    <subcellularLocation>
        <location evidence="2">Cytoplasm</location>
    </subcellularLocation>
</comment>
<accession>A0A979FGF9</accession>
<evidence type="ECO:0000256" key="1">
    <source>
        <dbReference type="ARBA" id="ARBA00004286"/>
    </source>
</evidence>
<dbReference type="KEGG" id="hazt:108673617"/>
<proteinExistence type="inferred from homology"/>
<sequence length="434" mass="47547">IPDLPAREICPAFSSFHFTSWKVGDDDTSICEATARHSEDKAAAAQEHAFDINAVPEPLVDDAYVDQADYPSLDDVADDDDDTACATLGVGGNNTCLTVGWGGQHAGSSITVPPSLEAVHLKQHLATSTQEYSYFDTRVMSAWAGPGHWKFKAMAAKDRVAASGTTTGEKKRKKDPFELNFRLTDKVRSELDKLLSRGRTDNKLTQYTIKKWCEANTTLPADLRFDPADFSKLHGRDELVVRREAGAPDAPEEEKPVDGSAAPQYPDEDDDGCQDNQGDTSGGGYDMTLFSQTLAPNLPASCAPADFLGDNLVSAPNKVAKINIGYARTAKRMDMKKLKGTVWQMLTPSMQDKENDRNSANVDQSGKPTNDRMAVGQRYKFSEVYRTLPNRLNASMAENLSFPLAFIALLHLCNEKNLVLTPDGNLSDFIVQQD</sequence>
<dbReference type="PANTHER" id="PTHR13108">
    <property type="entry name" value="CONDENSIN COMPLEX SUBUNIT 2"/>
    <property type="match status" value="1"/>
</dbReference>
<evidence type="ECO:0000256" key="11">
    <source>
        <dbReference type="SAM" id="MobiDB-lite"/>
    </source>
</evidence>
<organism evidence="12 13">
    <name type="scientific">Hyalella azteca</name>
    <name type="common">Amphipod</name>
    <dbReference type="NCBI Taxonomy" id="294128"/>
    <lineage>
        <taxon>Eukaryota</taxon>
        <taxon>Metazoa</taxon>
        <taxon>Ecdysozoa</taxon>
        <taxon>Arthropoda</taxon>
        <taxon>Crustacea</taxon>
        <taxon>Multicrustacea</taxon>
        <taxon>Malacostraca</taxon>
        <taxon>Eumalacostraca</taxon>
        <taxon>Peracarida</taxon>
        <taxon>Amphipoda</taxon>
        <taxon>Senticaudata</taxon>
        <taxon>Talitrida</taxon>
        <taxon>Talitroidea</taxon>
        <taxon>Hyalellidae</taxon>
        <taxon>Hyalella</taxon>
    </lineage>
</organism>
<evidence type="ECO:0000256" key="6">
    <source>
        <dbReference type="ARBA" id="ARBA00022490"/>
    </source>
</evidence>
<feature type="non-terminal residue" evidence="13">
    <location>
        <position position="1"/>
    </location>
</feature>
<feature type="compositionally biased region" description="Polar residues" evidence="11">
    <location>
        <begin position="358"/>
        <end position="368"/>
    </location>
</feature>
<dbReference type="Proteomes" id="UP000694843">
    <property type="component" value="Unplaced"/>
</dbReference>
<keyword evidence="5" id="KW-0158">Chromosome</keyword>
<gene>
    <name evidence="13" type="primary">LOC108673617</name>
</gene>
<comment type="similarity">
    <text evidence="3">Belongs to the CND2 (condensin subunit 2) family.</text>
</comment>
<evidence type="ECO:0000256" key="5">
    <source>
        <dbReference type="ARBA" id="ARBA00022454"/>
    </source>
</evidence>
<keyword evidence="7" id="KW-0132">Cell division</keyword>
<feature type="region of interest" description="Disordered" evidence="11">
    <location>
        <begin position="352"/>
        <end position="371"/>
    </location>
</feature>
<keyword evidence="6" id="KW-0963">Cytoplasm</keyword>